<evidence type="ECO:0000313" key="9">
    <source>
        <dbReference type="Proteomes" id="UP000355283"/>
    </source>
</evidence>
<dbReference type="InterPro" id="IPR035874">
    <property type="entry name" value="IDS"/>
</dbReference>
<comment type="similarity">
    <text evidence="2">Belongs to the sulfatase family.</text>
</comment>
<keyword evidence="5" id="KW-0378">Hydrolase</keyword>
<keyword evidence="4" id="KW-0732">Signal</keyword>
<reference evidence="8 9" key="1">
    <citation type="submission" date="2019-01" db="EMBL/GenBank/DDBJ databases">
        <title>Nuclear Genome Assembly of the Microalgal Biofuel strain Nannochloropsis salina CCMP1776.</title>
        <authorList>
            <person name="Hovde B."/>
        </authorList>
    </citation>
    <scope>NUCLEOTIDE SEQUENCE [LARGE SCALE GENOMIC DNA]</scope>
    <source>
        <strain evidence="8 9">CCMP1776</strain>
    </source>
</reference>
<accession>A0A4D9D142</accession>
<comment type="caution">
    <text evidence="8">The sequence shown here is derived from an EMBL/GenBank/DDBJ whole genome shotgun (WGS) entry which is preliminary data.</text>
</comment>
<evidence type="ECO:0000256" key="2">
    <source>
        <dbReference type="ARBA" id="ARBA00008779"/>
    </source>
</evidence>
<comment type="cofactor">
    <cofactor evidence="1">
        <name>Ca(2+)</name>
        <dbReference type="ChEBI" id="CHEBI:29108"/>
    </cofactor>
</comment>
<dbReference type="PANTHER" id="PTHR45953">
    <property type="entry name" value="IDURONATE 2-SULFATASE"/>
    <property type="match status" value="1"/>
</dbReference>
<dbReference type="GO" id="GO:0004423">
    <property type="term" value="F:iduronate-2-sulfatase activity"/>
    <property type="evidence" value="ECO:0007669"/>
    <property type="project" value="InterPro"/>
</dbReference>
<evidence type="ECO:0000256" key="3">
    <source>
        <dbReference type="ARBA" id="ARBA00022723"/>
    </source>
</evidence>
<evidence type="ECO:0000256" key="4">
    <source>
        <dbReference type="ARBA" id="ARBA00022729"/>
    </source>
</evidence>
<evidence type="ECO:0000256" key="6">
    <source>
        <dbReference type="ARBA" id="ARBA00022837"/>
    </source>
</evidence>
<dbReference type="AlphaFoldDB" id="A0A4D9D142"/>
<evidence type="ECO:0000256" key="5">
    <source>
        <dbReference type="ARBA" id="ARBA00022801"/>
    </source>
</evidence>
<dbReference type="GO" id="GO:0046872">
    <property type="term" value="F:metal ion binding"/>
    <property type="evidence" value="ECO:0007669"/>
    <property type="project" value="UniProtKB-KW"/>
</dbReference>
<protein>
    <recommendedName>
        <fullName evidence="7">Sulfatase N-terminal domain-containing protein</fullName>
    </recommendedName>
</protein>
<dbReference type="CDD" id="cd16030">
    <property type="entry name" value="iduronate-2-sulfatase"/>
    <property type="match status" value="1"/>
</dbReference>
<dbReference type="PANTHER" id="PTHR45953:SF1">
    <property type="entry name" value="IDURONATE 2-SULFATASE"/>
    <property type="match status" value="1"/>
</dbReference>
<dbReference type="InterPro" id="IPR000917">
    <property type="entry name" value="Sulfatase_N"/>
</dbReference>
<dbReference type="InterPro" id="IPR017850">
    <property type="entry name" value="Alkaline_phosphatase_core_sf"/>
</dbReference>
<keyword evidence="3" id="KW-0479">Metal-binding</keyword>
<keyword evidence="9" id="KW-1185">Reference proteome</keyword>
<dbReference type="GO" id="GO:0005737">
    <property type="term" value="C:cytoplasm"/>
    <property type="evidence" value="ECO:0007669"/>
    <property type="project" value="TreeGrafter"/>
</dbReference>
<dbReference type="EMBL" id="SDOX01000021">
    <property type="protein sequence ID" value="TFJ83703.1"/>
    <property type="molecule type" value="Genomic_DNA"/>
</dbReference>
<feature type="domain" description="Sulfatase N-terminal" evidence="7">
    <location>
        <begin position="68"/>
        <end position="436"/>
    </location>
</feature>
<sequence>MTLNRAHVVHNVCIKFFSTLQLFTFFKLTIYTLTLFDHGFGIGVAAAPATTSCSPTFPCAENGSPAVKNILYIIIDDLTADLSLFGGKIDQASIPNLQHRLAPRAVNFLRAYAQQSVCGPSRNSFLSGRHPDETQSYTFKTSFRDTLPDAVSLPQAFKNAGYLTCGFGKTFHDDGIPSPPDYDNPYSWSPECPYYAPEEDFCGEGQHGWCTPDMPEGNFTDGLVVDAAIERLRGHVHAQSLEGRGDRPFFFAVGIRKPHLDWAVPKAYLDAQVSLGDVRLPSDSVRVAPPGMPAVAYYNCSTEPPWKLAMPEIVLSPHEPLQDELERELRRAYYAAVTWMDANVGKLLDALTELGLDENTAIVFHSDHGFHLSEEGMWCKQNTREIGTRVPLLVSAPGLTVPSEARREQEQRETAGLSEAIVQLVDIYPTLLDLAGLTLPDPNMRGRSLIPLMRRWGSEGNKTENATGFSAAFSQYPRCASTSLAPSGLASQGYRWNRQCAWLENDKIDVMGYSVRVEGWRYTEWYTWEARRARPRWNAAGLVAVELYAMDMNRGKGVMEEMKMEYRVARNVANDVLYRQEQERLSKLLYDHFSSFQPFVMSADAVDS</sequence>
<name>A0A4D9D142_9STRA</name>
<dbReference type="OrthoDB" id="96314at2759"/>
<dbReference type="Gene3D" id="3.40.720.10">
    <property type="entry name" value="Alkaline Phosphatase, subunit A"/>
    <property type="match status" value="1"/>
</dbReference>
<organism evidence="8 9">
    <name type="scientific">Nannochloropsis salina CCMP1776</name>
    <dbReference type="NCBI Taxonomy" id="1027361"/>
    <lineage>
        <taxon>Eukaryota</taxon>
        <taxon>Sar</taxon>
        <taxon>Stramenopiles</taxon>
        <taxon>Ochrophyta</taxon>
        <taxon>Eustigmatophyceae</taxon>
        <taxon>Eustigmatales</taxon>
        <taxon>Monodopsidaceae</taxon>
        <taxon>Microchloropsis</taxon>
        <taxon>Microchloropsis salina</taxon>
    </lineage>
</organism>
<dbReference type="SUPFAM" id="SSF53649">
    <property type="entry name" value="Alkaline phosphatase-like"/>
    <property type="match status" value="1"/>
</dbReference>
<proteinExistence type="inferred from homology"/>
<keyword evidence="6" id="KW-0106">Calcium</keyword>
<evidence type="ECO:0000259" key="7">
    <source>
        <dbReference type="Pfam" id="PF00884"/>
    </source>
</evidence>
<evidence type="ECO:0000313" key="8">
    <source>
        <dbReference type="EMBL" id="TFJ83703.1"/>
    </source>
</evidence>
<evidence type="ECO:0000256" key="1">
    <source>
        <dbReference type="ARBA" id="ARBA00001913"/>
    </source>
</evidence>
<dbReference type="Proteomes" id="UP000355283">
    <property type="component" value="Unassembled WGS sequence"/>
</dbReference>
<dbReference type="Pfam" id="PF00884">
    <property type="entry name" value="Sulfatase"/>
    <property type="match status" value="1"/>
</dbReference>
<gene>
    <name evidence="8" type="ORF">NSK_004807</name>
</gene>